<dbReference type="AlphaFoldDB" id="A0A1F6CHX7"/>
<reference evidence="1 2" key="1">
    <citation type="journal article" date="2016" name="Nat. Commun.">
        <title>Thousands of microbial genomes shed light on interconnected biogeochemical processes in an aquifer system.</title>
        <authorList>
            <person name="Anantharaman K."/>
            <person name="Brown C.T."/>
            <person name="Hug L.A."/>
            <person name="Sharon I."/>
            <person name="Castelle C.J."/>
            <person name="Probst A.J."/>
            <person name="Thomas B.C."/>
            <person name="Singh A."/>
            <person name="Wilkins M.J."/>
            <person name="Karaoz U."/>
            <person name="Brodie E.L."/>
            <person name="Williams K.H."/>
            <person name="Hubbard S.S."/>
            <person name="Banfield J.F."/>
        </authorList>
    </citation>
    <scope>NUCLEOTIDE SEQUENCE [LARGE SCALE GENOMIC DNA]</scope>
</reference>
<organism evidence="1 2">
    <name type="scientific">Candidatus Kaiserbacteria bacterium RIFCSPHIGHO2_01_FULL_54_36b</name>
    <dbReference type="NCBI Taxonomy" id="1798483"/>
    <lineage>
        <taxon>Bacteria</taxon>
        <taxon>Candidatus Kaiseribacteriota</taxon>
    </lineage>
</organism>
<proteinExistence type="predicted"/>
<evidence type="ECO:0000313" key="1">
    <source>
        <dbReference type="EMBL" id="OGG48728.1"/>
    </source>
</evidence>
<comment type="caution">
    <text evidence="1">The sequence shown here is derived from an EMBL/GenBank/DDBJ whole genome shotgun (WGS) entry which is preliminary data.</text>
</comment>
<protein>
    <submittedName>
        <fullName evidence="1">Uncharacterized protein</fullName>
    </submittedName>
</protein>
<accession>A0A1F6CHX7</accession>
<dbReference type="EMBL" id="MFKW01000086">
    <property type="protein sequence ID" value="OGG48728.1"/>
    <property type="molecule type" value="Genomic_DNA"/>
</dbReference>
<name>A0A1F6CHX7_9BACT</name>
<dbReference type="Proteomes" id="UP000176445">
    <property type="component" value="Unassembled WGS sequence"/>
</dbReference>
<sequence length="87" mass="10429">MPEKTPHPESMRQTDPYEIFEALIKKAEWSGETEEQLQELLESHETDLYMMYLTYNESGLVDELSEYERRVYQWLDTRFGKLSDESS</sequence>
<evidence type="ECO:0000313" key="2">
    <source>
        <dbReference type="Proteomes" id="UP000176445"/>
    </source>
</evidence>
<gene>
    <name evidence="1" type="ORF">A2704_03205</name>
</gene>